<dbReference type="PANTHER" id="PTHR12734:SF0">
    <property type="entry name" value="18S RRNA (GUANINE-N(7))-METHYLTRANSFERASE-RELATED"/>
    <property type="match status" value="1"/>
</dbReference>
<dbReference type="InterPro" id="IPR029063">
    <property type="entry name" value="SAM-dependent_MTases_sf"/>
</dbReference>
<keyword evidence="4" id="KW-0963">Cytoplasm</keyword>
<evidence type="ECO:0000256" key="1">
    <source>
        <dbReference type="ARBA" id="ARBA00004123"/>
    </source>
</evidence>
<reference evidence="12" key="1">
    <citation type="submission" date="2017-01" db="EMBL/GenBank/DDBJ databases">
        <authorList>
            <person name="Wang Y."/>
            <person name="White M."/>
            <person name="Kvist S."/>
            <person name="Moncalvo J.-M."/>
        </authorList>
    </citation>
    <scope>NUCLEOTIDE SEQUENCE [LARGE SCALE GENOMIC DNA]</scope>
    <source>
        <strain evidence="12">ID-206-W2</strain>
    </source>
</reference>
<proteinExistence type="inferred from homology"/>
<keyword evidence="8" id="KW-0539">Nucleus</keyword>
<evidence type="ECO:0000256" key="6">
    <source>
        <dbReference type="ARBA" id="ARBA00022679"/>
    </source>
</evidence>
<evidence type="ECO:0000256" key="9">
    <source>
        <dbReference type="SAM" id="MobiDB-lite"/>
    </source>
</evidence>
<dbReference type="Proteomes" id="UP000187429">
    <property type="component" value="Unassembled WGS sequence"/>
</dbReference>
<dbReference type="EMBL" id="LSSM01001570">
    <property type="protein sequence ID" value="OMJ25824.1"/>
    <property type="molecule type" value="Genomic_DNA"/>
</dbReference>
<dbReference type="GO" id="GO:0005730">
    <property type="term" value="C:nucleolus"/>
    <property type="evidence" value="ECO:0007669"/>
    <property type="project" value="UniProtKB-ARBA"/>
</dbReference>
<dbReference type="GO" id="GO:0070476">
    <property type="term" value="P:rRNA (guanine-N7)-methylation"/>
    <property type="evidence" value="ECO:0007669"/>
    <property type="project" value="InterPro"/>
</dbReference>
<evidence type="ECO:0000256" key="2">
    <source>
        <dbReference type="ARBA" id="ARBA00004496"/>
    </source>
</evidence>
<keyword evidence="6 11" id="KW-0808">Transferase</keyword>
<evidence type="ECO:0000256" key="8">
    <source>
        <dbReference type="ARBA" id="ARBA00023242"/>
    </source>
</evidence>
<comment type="subcellular location">
    <subcellularLocation>
        <location evidence="2">Cytoplasm</location>
    </subcellularLocation>
    <subcellularLocation>
        <location evidence="1">Nucleus</location>
    </subcellularLocation>
</comment>
<evidence type="ECO:0000256" key="5">
    <source>
        <dbReference type="ARBA" id="ARBA00022603"/>
    </source>
</evidence>
<comment type="similarity">
    <text evidence="3">Belongs to the class I-like SAM-binding methyltransferase superfamily. BUD23/WBSCR22 family.</text>
</comment>
<dbReference type="InterPro" id="IPR022238">
    <property type="entry name" value="Bud23_C"/>
</dbReference>
<keyword evidence="12" id="KW-1185">Reference proteome</keyword>
<dbReference type="Gene3D" id="3.40.50.150">
    <property type="entry name" value="Vaccinia Virus protein VP39"/>
    <property type="match status" value="1"/>
</dbReference>
<dbReference type="SUPFAM" id="SSF53335">
    <property type="entry name" value="S-adenosyl-L-methionine-dependent methyltransferases"/>
    <property type="match status" value="1"/>
</dbReference>
<dbReference type="PANTHER" id="PTHR12734">
    <property type="entry name" value="METHYLTRANSFERASE-RELATED"/>
    <property type="match status" value="1"/>
</dbReference>
<dbReference type="Pfam" id="PF12589">
    <property type="entry name" value="WBS_methylT"/>
    <property type="match status" value="1"/>
</dbReference>
<feature type="region of interest" description="Disordered" evidence="9">
    <location>
        <begin position="253"/>
        <end position="273"/>
    </location>
</feature>
<evidence type="ECO:0000313" key="12">
    <source>
        <dbReference type="Proteomes" id="UP000187429"/>
    </source>
</evidence>
<name>A0A1R1YG20_9FUNG</name>
<keyword evidence="5 11" id="KW-0489">Methyltransferase</keyword>
<accession>A0A1R1YG20</accession>
<dbReference type="OrthoDB" id="2877at2759"/>
<gene>
    <name evidence="11" type="ORF">AYI69_g4167</name>
</gene>
<comment type="caution">
    <text evidence="11">The sequence shown here is derived from an EMBL/GenBank/DDBJ whole genome shotgun (WGS) entry which is preliminary data.</text>
</comment>
<dbReference type="GO" id="GO:0005737">
    <property type="term" value="C:cytoplasm"/>
    <property type="evidence" value="ECO:0007669"/>
    <property type="project" value="UniProtKB-SubCell"/>
</dbReference>
<evidence type="ECO:0000256" key="7">
    <source>
        <dbReference type="ARBA" id="ARBA00022691"/>
    </source>
</evidence>
<dbReference type="GO" id="GO:0016435">
    <property type="term" value="F:rRNA (guanine) methyltransferase activity"/>
    <property type="evidence" value="ECO:0007669"/>
    <property type="project" value="InterPro"/>
</dbReference>
<feature type="compositionally biased region" description="Basic residues" evidence="9">
    <location>
        <begin position="226"/>
        <end position="237"/>
    </location>
</feature>
<evidence type="ECO:0000256" key="3">
    <source>
        <dbReference type="ARBA" id="ARBA00005547"/>
    </source>
</evidence>
<feature type="region of interest" description="Disordered" evidence="9">
    <location>
        <begin position="215"/>
        <end position="240"/>
    </location>
</feature>
<dbReference type="CDD" id="cd02440">
    <property type="entry name" value="AdoMet_MTases"/>
    <property type="match status" value="1"/>
</dbReference>
<protein>
    <submittedName>
        <fullName evidence="11">Putative 18S rRNA (Guanine-N(7))-methyltransferase</fullName>
    </submittedName>
</protein>
<keyword evidence="7" id="KW-0949">S-adenosyl-L-methionine</keyword>
<evidence type="ECO:0000256" key="4">
    <source>
        <dbReference type="ARBA" id="ARBA00022490"/>
    </source>
</evidence>
<evidence type="ECO:0000259" key="10">
    <source>
        <dbReference type="Pfam" id="PF12589"/>
    </source>
</evidence>
<organism evidence="11 12">
    <name type="scientific">Smittium culicis</name>
    <dbReference type="NCBI Taxonomy" id="133412"/>
    <lineage>
        <taxon>Eukaryota</taxon>
        <taxon>Fungi</taxon>
        <taxon>Fungi incertae sedis</taxon>
        <taxon>Zoopagomycota</taxon>
        <taxon>Kickxellomycotina</taxon>
        <taxon>Harpellomycetes</taxon>
        <taxon>Harpellales</taxon>
        <taxon>Legeriomycetaceae</taxon>
        <taxon>Smittium</taxon>
    </lineage>
</organism>
<dbReference type="InterPro" id="IPR039769">
    <property type="entry name" value="Bud23-like"/>
</dbReference>
<dbReference type="FunFam" id="3.40.50.150:FF:000017">
    <property type="entry name" value="probable 18S rRNA (Guanine-N(7))-methyltransferase"/>
    <property type="match status" value="1"/>
</dbReference>
<evidence type="ECO:0000313" key="11">
    <source>
        <dbReference type="EMBL" id="OMJ25824.1"/>
    </source>
</evidence>
<feature type="domain" description="18S rRNA (guanine(1575)-N(7))-methyltransferase Bud23 C-terminal" evidence="10">
    <location>
        <begin position="191"/>
        <end position="270"/>
    </location>
</feature>
<dbReference type="AlphaFoldDB" id="A0A1R1YG20"/>
<sequence length="273" mass="30610">MSRPEHIAPPEIFYNEDEAKKYTSSTRIATIQAEMSARAIELLALPDDEPKFLLDIGCGSGLSGEIIEEEGHYWVDLAVEKDLEGDLFLHDIGHGLGFRPGTFDGAISISVLQWLCNADKKINKPKYRLMRFFSTLYSSLRRGARAVFQFYPENDDQISMILSSAMSCGFTGGMVIDYPNSKKARKNYLCLFAGSSQASARQNLPAAIGVDDQSTVTNSLREHSRNRGPKGSKRSAVKNKDWVLQKKELYRKRGNKEIPNDSKFTARKRKGAF</sequence>